<evidence type="ECO:0000313" key="3">
    <source>
        <dbReference type="EMBL" id="WAP71102.1"/>
    </source>
</evidence>
<dbReference type="EMBL" id="CP114029">
    <property type="protein sequence ID" value="WAP71102.1"/>
    <property type="molecule type" value="Genomic_DNA"/>
</dbReference>
<accession>A0ABY7C678</accession>
<dbReference type="Gene3D" id="1.10.443.10">
    <property type="entry name" value="Intergrase catalytic core"/>
    <property type="match status" value="1"/>
</dbReference>
<dbReference type="Proteomes" id="UP001164020">
    <property type="component" value="Chromosome"/>
</dbReference>
<keyword evidence="4" id="KW-1185">Reference proteome</keyword>
<organism evidence="3 4">
    <name type="scientific">Jiella pelagia</name>
    <dbReference type="NCBI Taxonomy" id="2986949"/>
    <lineage>
        <taxon>Bacteria</taxon>
        <taxon>Pseudomonadati</taxon>
        <taxon>Pseudomonadota</taxon>
        <taxon>Alphaproteobacteria</taxon>
        <taxon>Hyphomicrobiales</taxon>
        <taxon>Aurantimonadaceae</taxon>
        <taxon>Jiella</taxon>
    </lineage>
</organism>
<dbReference type="CDD" id="cd00397">
    <property type="entry name" value="DNA_BRE_C"/>
    <property type="match status" value="1"/>
</dbReference>
<reference evidence="3" key="1">
    <citation type="submission" date="2022-12" db="EMBL/GenBank/DDBJ databases">
        <title>Jiella pelagia sp. nov., isolated from phosphonate enriched culture of Northwest Pacific surface seawater.</title>
        <authorList>
            <person name="Shin D.Y."/>
            <person name="Hwang C.Y."/>
        </authorList>
    </citation>
    <scope>NUCLEOTIDE SEQUENCE</scope>
    <source>
        <strain evidence="3">HL-NP1</strain>
    </source>
</reference>
<dbReference type="Pfam" id="PF00589">
    <property type="entry name" value="Phage_integrase"/>
    <property type="match status" value="1"/>
</dbReference>
<evidence type="ECO:0000259" key="2">
    <source>
        <dbReference type="PROSITE" id="PS51898"/>
    </source>
</evidence>
<dbReference type="InterPro" id="IPR013762">
    <property type="entry name" value="Integrase-like_cat_sf"/>
</dbReference>
<protein>
    <submittedName>
        <fullName evidence="3">Site-specific integrase</fullName>
    </submittedName>
</protein>
<dbReference type="InterPro" id="IPR011010">
    <property type="entry name" value="DNA_brk_join_enz"/>
</dbReference>
<gene>
    <name evidence="3" type="ORF">OH818_07125</name>
</gene>
<evidence type="ECO:0000313" key="4">
    <source>
        <dbReference type="Proteomes" id="UP001164020"/>
    </source>
</evidence>
<dbReference type="InterPro" id="IPR002104">
    <property type="entry name" value="Integrase_catalytic"/>
</dbReference>
<keyword evidence="1" id="KW-0233">DNA recombination</keyword>
<sequence>MDQVRHVITMMPAGTDIEKRDRALIALILLTGARDDAVASLSLKHLDVERRLLDQDARDVRTKNRKTFSTWFFPLGNGIGDDIEAIVADWKAHLEGVLLFGPDDPLFPATKIGLKDGLFAPAGLDRTHWKNADSIRRIFRDGFMKAGLPYFHPHSVRRTLVQLGEQVCRTPEDFKAWSQNLGHEQVLTTFTSYGTVASDRQAAIMAGLRDGKSSKPESRGIPDPETIRRVVQHLIETGARS</sequence>
<proteinExistence type="predicted"/>
<evidence type="ECO:0000256" key="1">
    <source>
        <dbReference type="ARBA" id="ARBA00023172"/>
    </source>
</evidence>
<dbReference type="SUPFAM" id="SSF56349">
    <property type="entry name" value="DNA breaking-rejoining enzymes"/>
    <property type="match status" value="1"/>
</dbReference>
<name>A0ABY7C678_9HYPH</name>
<feature type="domain" description="Tyr recombinase" evidence="2">
    <location>
        <begin position="1"/>
        <end position="206"/>
    </location>
</feature>
<dbReference type="PROSITE" id="PS51898">
    <property type="entry name" value="TYR_RECOMBINASE"/>
    <property type="match status" value="1"/>
</dbReference>